<gene>
    <name evidence="4" type="primary">rpl18e</name>
    <name evidence="6" type="ORF">DRJ31_00600</name>
    <name evidence="7" type="ORF">DRJ33_03780</name>
</gene>
<organism evidence="7 8">
    <name type="scientific">Thermoproteota archaeon</name>
    <dbReference type="NCBI Taxonomy" id="2056631"/>
    <lineage>
        <taxon>Archaea</taxon>
        <taxon>Thermoproteota</taxon>
    </lineage>
</organism>
<evidence type="ECO:0000313" key="9">
    <source>
        <dbReference type="Proteomes" id="UP000278475"/>
    </source>
</evidence>
<dbReference type="InterPro" id="IPR000039">
    <property type="entry name" value="Ribosomal_eL18"/>
</dbReference>
<reference evidence="8 9" key="1">
    <citation type="submission" date="2018-06" db="EMBL/GenBank/DDBJ databases">
        <title>Extensive metabolic versatility and redundancy in microbially diverse, dynamic hydrothermal sediments.</title>
        <authorList>
            <person name="Dombrowski N."/>
            <person name="Teske A."/>
            <person name="Baker B.J."/>
        </authorList>
    </citation>
    <scope>NUCLEOTIDE SEQUENCE [LARGE SCALE GENOMIC DNA]</scope>
    <source>
        <strain evidence="7">B34_G17</strain>
        <strain evidence="6">B66_G16</strain>
    </source>
</reference>
<dbReference type="EMBL" id="QMQV01000003">
    <property type="protein sequence ID" value="RLE50561.1"/>
    <property type="molecule type" value="Genomic_DNA"/>
</dbReference>
<protein>
    <recommendedName>
        <fullName evidence="4">Large ribosomal subunit protein eL18</fullName>
    </recommendedName>
</protein>
<dbReference type="Gene3D" id="3.100.10.10">
    <property type="match status" value="1"/>
</dbReference>
<dbReference type="PROSITE" id="PS00475">
    <property type="entry name" value="RIBOSOMAL_L15"/>
    <property type="match status" value="1"/>
</dbReference>
<name>A0A497EYK6_9CREN</name>
<dbReference type="InterPro" id="IPR001196">
    <property type="entry name" value="Ribosomal_uL15_CS"/>
</dbReference>
<evidence type="ECO:0000256" key="2">
    <source>
        <dbReference type="ARBA" id="ARBA00022980"/>
    </source>
</evidence>
<dbReference type="PANTHER" id="PTHR10934">
    <property type="entry name" value="60S RIBOSOMAL PROTEIN L18"/>
    <property type="match status" value="1"/>
</dbReference>
<feature type="domain" description="Large ribosomal subunit protein uL15/eL18" evidence="5">
    <location>
        <begin position="8"/>
        <end position="119"/>
    </location>
</feature>
<dbReference type="SUPFAM" id="SSF52080">
    <property type="entry name" value="Ribosomal proteins L15p and L18e"/>
    <property type="match status" value="1"/>
</dbReference>
<accession>A0A497EYK6</accession>
<keyword evidence="3 4" id="KW-0687">Ribonucleoprotein</keyword>
<dbReference type="PANTHER" id="PTHR10934:SF2">
    <property type="entry name" value="LARGE RIBOSOMAL SUBUNIT PROTEIN EL18"/>
    <property type="match status" value="1"/>
</dbReference>
<evidence type="ECO:0000313" key="6">
    <source>
        <dbReference type="EMBL" id="RLE50561.1"/>
    </source>
</evidence>
<evidence type="ECO:0000313" key="8">
    <source>
        <dbReference type="Proteomes" id="UP000272051"/>
    </source>
</evidence>
<dbReference type="InterPro" id="IPR036227">
    <property type="entry name" value="Ribosomal_uL15/eL18_sf"/>
</dbReference>
<dbReference type="InterPro" id="IPR022947">
    <property type="entry name" value="Ribosomal_eL18_arc"/>
</dbReference>
<proteinExistence type="inferred from homology"/>
<dbReference type="AlphaFoldDB" id="A0A497EYK6"/>
<dbReference type="EMBL" id="QMQX01000052">
    <property type="protein sequence ID" value="RLE52474.1"/>
    <property type="molecule type" value="Genomic_DNA"/>
</dbReference>
<dbReference type="GO" id="GO:0006412">
    <property type="term" value="P:translation"/>
    <property type="evidence" value="ECO:0007669"/>
    <property type="project" value="UniProtKB-UniRule"/>
</dbReference>
<dbReference type="Pfam" id="PF17135">
    <property type="entry name" value="Ribosomal_L18"/>
    <property type="match status" value="1"/>
</dbReference>
<dbReference type="HAMAP" id="MF_00329">
    <property type="entry name" value="Ribosomal_eL18"/>
    <property type="match status" value="1"/>
</dbReference>
<comment type="similarity">
    <text evidence="1 4">Belongs to the eukaryotic ribosomal protein eL18 family.</text>
</comment>
<evidence type="ECO:0000259" key="5">
    <source>
        <dbReference type="Pfam" id="PF17135"/>
    </source>
</evidence>
<evidence type="ECO:0000256" key="1">
    <source>
        <dbReference type="ARBA" id="ARBA00006815"/>
    </source>
</evidence>
<dbReference type="InterPro" id="IPR021131">
    <property type="entry name" value="Ribosomal_uL15/eL18"/>
</dbReference>
<keyword evidence="2 4" id="KW-0689">Ribosomal protein</keyword>
<sequence>MVKRTGPTNYFLRKLIRNLKKASRRYNAKIWETVSEKLSAPTRRRIAVNLSKIERYVRDGEYALVPGKVLGAGSIKRPITVVAYAFSAQAKKKIEEAGGKCLTIEEFININPRGSNTRIIG</sequence>
<dbReference type="GO" id="GO:0003735">
    <property type="term" value="F:structural constituent of ribosome"/>
    <property type="evidence" value="ECO:0007669"/>
    <property type="project" value="InterPro"/>
</dbReference>
<dbReference type="NCBIfam" id="NF003079">
    <property type="entry name" value="PRK04005.1"/>
    <property type="match status" value="1"/>
</dbReference>
<evidence type="ECO:0000256" key="3">
    <source>
        <dbReference type="ARBA" id="ARBA00023274"/>
    </source>
</evidence>
<dbReference type="Proteomes" id="UP000278475">
    <property type="component" value="Unassembled WGS sequence"/>
</dbReference>
<comment type="caution">
    <text evidence="7">The sequence shown here is derived from an EMBL/GenBank/DDBJ whole genome shotgun (WGS) entry which is preliminary data.</text>
</comment>
<dbReference type="GO" id="GO:0003723">
    <property type="term" value="F:RNA binding"/>
    <property type="evidence" value="ECO:0007669"/>
    <property type="project" value="TreeGrafter"/>
</dbReference>
<dbReference type="Proteomes" id="UP000272051">
    <property type="component" value="Unassembled WGS sequence"/>
</dbReference>
<evidence type="ECO:0000313" key="7">
    <source>
        <dbReference type="EMBL" id="RLE52474.1"/>
    </source>
</evidence>
<dbReference type="GO" id="GO:0022625">
    <property type="term" value="C:cytosolic large ribosomal subunit"/>
    <property type="evidence" value="ECO:0007669"/>
    <property type="project" value="TreeGrafter"/>
</dbReference>
<evidence type="ECO:0000256" key="4">
    <source>
        <dbReference type="HAMAP-Rule" id="MF_00329"/>
    </source>
</evidence>